<dbReference type="AlphaFoldDB" id="A0A9N9N7J4"/>
<dbReference type="InterPro" id="IPR001312">
    <property type="entry name" value="Hexokinase"/>
</dbReference>
<comment type="similarity">
    <text evidence="3 11">Belongs to the hexokinase family.</text>
</comment>
<dbReference type="InterPro" id="IPR022673">
    <property type="entry name" value="Hexokinase_C"/>
</dbReference>
<dbReference type="EC" id="2.7.1.-" evidence="11"/>
<comment type="catalytic activity">
    <reaction evidence="10">
        <text>D-glucose + ATP = D-glucose 6-phosphate + ADP + H(+)</text>
        <dbReference type="Rhea" id="RHEA:17825"/>
        <dbReference type="ChEBI" id="CHEBI:4167"/>
        <dbReference type="ChEBI" id="CHEBI:15378"/>
        <dbReference type="ChEBI" id="CHEBI:30616"/>
        <dbReference type="ChEBI" id="CHEBI:61548"/>
        <dbReference type="ChEBI" id="CHEBI:456216"/>
        <dbReference type="EC" id="2.7.1.1"/>
    </reaction>
    <physiologicalReaction direction="left-to-right" evidence="10">
        <dbReference type="Rhea" id="RHEA:17826"/>
    </physiologicalReaction>
</comment>
<dbReference type="EMBL" id="CAJVQA010011790">
    <property type="protein sequence ID" value="CAG8710806.1"/>
    <property type="molecule type" value="Genomic_DNA"/>
</dbReference>
<sequence>MPPVLSSIIRDKVDHIDGASNAQLSVIDGIAKEFDLTVEKLSEIIKHFCNEMDKGLEKTGMNVAMIPSFVTGVPTGKEVGTFLALDLGGTNLRVCEIAFEGEGIIKVKQHKYRVTETQKTGSARQLFDFIADCVDKFLAEFVTDYTENAKIFKMGFTFSFPVEQTAINQGNLIKWTKGFTCSDSENKDVVFMLQEALNRKGVPVVVSALVNDTVGTLLSHSYKDPNTLIGIIYGTGTNGAYYEEISKIKKLNKIPDASEKMIINVEWGAFDSEKKALPITMFDNKLDRESNNPHYQIFEKMISGMYLGEIARNILLHLVDRMLLFDGYSSKELNRNYSFETEYMSAIEADESHTLDNARKILEELLNIPSTTLTDRQIVKRVCQIVGLRAARLSSTTLAAVIIHCGMVECGVSVGIDGSLFEFYPHFSARLKTALRELFGSNVDKIEISLARDGSGVGAALAAMLAATE</sequence>
<dbReference type="GO" id="GO:0005524">
    <property type="term" value="F:ATP binding"/>
    <property type="evidence" value="ECO:0007669"/>
    <property type="project" value="UniProtKB-UniRule"/>
</dbReference>
<keyword evidence="8 11" id="KW-0324">Glycolysis</keyword>
<comment type="pathway">
    <text evidence="2">Carbohydrate metabolism; hexose metabolism.</text>
</comment>
<evidence type="ECO:0000256" key="3">
    <source>
        <dbReference type="ARBA" id="ARBA00009225"/>
    </source>
</evidence>
<evidence type="ECO:0000256" key="7">
    <source>
        <dbReference type="ARBA" id="ARBA00022840"/>
    </source>
</evidence>
<dbReference type="GO" id="GO:0001678">
    <property type="term" value="P:intracellular glucose homeostasis"/>
    <property type="evidence" value="ECO:0007669"/>
    <property type="project" value="InterPro"/>
</dbReference>
<dbReference type="SUPFAM" id="SSF53067">
    <property type="entry name" value="Actin-like ATPase domain"/>
    <property type="match status" value="2"/>
</dbReference>
<dbReference type="PANTHER" id="PTHR19443">
    <property type="entry name" value="HEXOKINASE"/>
    <property type="match status" value="1"/>
</dbReference>
<dbReference type="Pfam" id="PF03727">
    <property type="entry name" value="Hexokinase_2"/>
    <property type="match status" value="1"/>
</dbReference>
<keyword evidence="15" id="KW-1185">Reference proteome</keyword>
<evidence type="ECO:0000256" key="6">
    <source>
        <dbReference type="ARBA" id="ARBA00022777"/>
    </source>
</evidence>
<evidence type="ECO:0000256" key="2">
    <source>
        <dbReference type="ARBA" id="ARBA00005028"/>
    </source>
</evidence>
<comment type="catalytic activity">
    <reaction evidence="9">
        <text>a D-hexose + ATP = a D-hexose 6-phosphate + ADP + H(+)</text>
        <dbReference type="Rhea" id="RHEA:22740"/>
        <dbReference type="ChEBI" id="CHEBI:4194"/>
        <dbReference type="ChEBI" id="CHEBI:15378"/>
        <dbReference type="ChEBI" id="CHEBI:30616"/>
        <dbReference type="ChEBI" id="CHEBI:229467"/>
        <dbReference type="ChEBI" id="CHEBI:456216"/>
        <dbReference type="EC" id="2.7.1.1"/>
    </reaction>
    <physiologicalReaction direction="left-to-right" evidence="9">
        <dbReference type="Rhea" id="RHEA:22741"/>
    </physiologicalReaction>
</comment>
<dbReference type="InterPro" id="IPR043129">
    <property type="entry name" value="ATPase_NBD"/>
</dbReference>
<evidence type="ECO:0000259" key="12">
    <source>
        <dbReference type="Pfam" id="PF00349"/>
    </source>
</evidence>
<dbReference type="PANTHER" id="PTHR19443:SF30">
    <property type="entry name" value="GLUCOKINASE-1-RELATED"/>
    <property type="match status" value="1"/>
</dbReference>
<dbReference type="GO" id="GO:0005829">
    <property type="term" value="C:cytosol"/>
    <property type="evidence" value="ECO:0007669"/>
    <property type="project" value="TreeGrafter"/>
</dbReference>
<dbReference type="Pfam" id="PF00349">
    <property type="entry name" value="Hexokinase_1"/>
    <property type="match status" value="1"/>
</dbReference>
<dbReference type="GO" id="GO:0008865">
    <property type="term" value="F:fructokinase activity"/>
    <property type="evidence" value="ECO:0007669"/>
    <property type="project" value="TreeGrafter"/>
</dbReference>
<accession>A0A9N9N7J4</accession>
<keyword evidence="6 11" id="KW-0418">Kinase</keyword>
<dbReference type="FunFam" id="3.40.367.20:FF:000005">
    <property type="entry name" value="Phosphotransferase"/>
    <property type="match status" value="1"/>
</dbReference>
<dbReference type="PROSITE" id="PS00378">
    <property type="entry name" value="HEXOKINASE_1"/>
    <property type="match status" value="1"/>
</dbReference>
<evidence type="ECO:0000259" key="13">
    <source>
        <dbReference type="Pfam" id="PF03727"/>
    </source>
</evidence>
<dbReference type="InterPro" id="IPR019807">
    <property type="entry name" value="Hexokinase_BS"/>
</dbReference>
<evidence type="ECO:0000313" key="15">
    <source>
        <dbReference type="Proteomes" id="UP000789759"/>
    </source>
</evidence>
<dbReference type="GO" id="GO:0005536">
    <property type="term" value="F:D-glucose binding"/>
    <property type="evidence" value="ECO:0007669"/>
    <property type="project" value="InterPro"/>
</dbReference>
<evidence type="ECO:0000256" key="11">
    <source>
        <dbReference type="RuleBase" id="RU362007"/>
    </source>
</evidence>
<evidence type="ECO:0000256" key="4">
    <source>
        <dbReference type="ARBA" id="ARBA00022679"/>
    </source>
</evidence>
<keyword evidence="4 11" id="KW-0808">Transferase</keyword>
<name>A0A9N9N7J4_9GLOM</name>
<feature type="domain" description="Hexokinase C-terminal" evidence="13">
    <location>
        <begin position="229"/>
        <end position="464"/>
    </location>
</feature>
<evidence type="ECO:0000256" key="1">
    <source>
        <dbReference type="ARBA" id="ARBA00004888"/>
    </source>
</evidence>
<gene>
    <name evidence="14" type="ORF">CPELLU_LOCUS12318</name>
</gene>
<dbReference type="GO" id="GO:0004340">
    <property type="term" value="F:glucokinase activity"/>
    <property type="evidence" value="ECO:0007669"/>
    <property type="project" value="TreeGrafter"/>
</dbReference>
<comment type="caution">
    <text evidence="14">The sequence shown here is derived from an EMBL/GenBank/DDBJ whole genome shotgun (WGS) entry which is preliminary data.</text>
</comment>
<dbReference type="GO" id="GO:0006006">
    <property type="term" value="P:glucose metabolic process"/>
    <property type="evidence" value="ECO:0007669"/>
    <property type="project" value="TreeGrafter"/>
</dbReference>
<comment type="pathway">
    <text evidence="1">Carbohydrate degradation; glycolysis; D-glyceraldehyde 3-phosphate and glycerone phosphate from D-glucose: step 1/4.</text>
</comment>
<proteinExistence type="inferred from homology"/>
<dbReference type="Proteomes" id="UP000789759">
    <property type="component" value="Unassembled WGS sequence"/>
</dbReference>
<evidence type="ECO:0000256" key="10">
    <source>
        <dbReference type="ARBA" id="ARBA00048160"/>
    </source>
</evidence>
<dbReference type="GO" id="GO:0005739">
    <property type="term" value="C:mitochondrion"/>
    <property type="evidence" value="ECO:0007669"/>
    <property type="project" value="TreeGrafter"/>
</dbReference>
<keyword evidence="5 11" id="KW-0547">Nucleotide-binding</keyword>
<dbReference type="GO" id="GO:0006096">
    <property type="term" value="P:glycolytic process"/>
    <property type="evidence" value="ECO:0007669"/>
    <property type="project" value="UniProtKB-KW"/>
</dbReference>
<keyword evidence="7 11" id="KW-0067">ATP-binding</keyword>
<organism evidence="14 15">
    <name type="scientific">Cetraspora pellucida</name>
    <dbReference type="NCBI Taxonomy" id="1433469"/>
    <lineage>
        <taxon>Eukaryota</taxon>
        <taxon>Fungi</taxon>
        <taxon>Fungi incertae sedis</taxon>
        <taxon>Mucoromycota</taxon>
        <taxon>Glomeromycotina</taxon>
        <taxon>Glomeromycetes</taxon>
        <taxon>Diversisporales</taxon>
        <taxon>Gigasporaceae</taxon>
        <taxon>Cetraspora</taxon>
    </lineage>
</organism>
<reference evidence="14" key="1">
    <citation type="submission" date="2021-06" db="EMBL/GenBank/DDBJ databases">
        <authorList>
            <person name="Kallberg Y."/>
            <person name="Tangrot J."/>
            <person name="Rosling A."/>
        </authorList>
    </citation>
    <scope>NUCLEOTIDE SEQUENCE</scope>
    <source>
        <strain evidence="14">FL966</strain>
    </source>
</reference>
<dbReference type="FunFam" id="3.30.420.40:FF:000034">
    <property type="entry name" value="Phosphotransferase"/>
    <property type="match status" value="1"/>
</dbReference>
<dbReference type="Gene3D" id="3.30.420.40">
    <property type="match status" value="1"/>
</dbReference>
<evidence type="ECO:0000313" key="14">
    <source>
        <dbReference type="EMBL" id="CAG8710806.1"/>
    </source>
</evidence>
<protein>
    <recommendedName>
        <fullName evidence="11">Phosphotransferase</fullName>
        <ecNumber evidence="11">2.7.1.-</ecNumber>
    </recommendedName>
</protein>
<dbReference type="Gene3D" id="3.40.367.20">
    <property type="match status" value="1"/>
</dbReference>
<evidence type="ECO:0000256" key="5">
    <source>
        <dbReference type="ARBA" id="ARBA00022741"/>
    </source>
</evidence>
<feature type="domain" description="Hexokinase N-terminal" evidence="12">
    <location>
        <begin position="27"/>
        <end position="222"/>
    </location>
</feature>
<dbReference type="OrthoDB" id="419537at2759"/>
<dbReference type="InterPro" id="IPR022672">
    <property type="entry name" value="Hexokinase_N"/>
</dbReference>
<evidence type="ECO:0000256" key="9">
    <source>
        <dbReference type="ARBA" id="ARBA00044613"/>
    </source>
</evidence>
<dbReference type="PROSITE" id="PS51748">
    <property type="entry name" value="HEXOKINASE_2"/>
    <property type="match status" value="1"/>
</dbReference>
<evidence type="ECO:0000256" key="8">
    <source>
        <dbReference type="ARBA" id="ARBA00023152"/>
    </source>
</evidence>
<dbReference type="PRINTS" id="PR00475">
    <property type="entry name" value="HEXOKINASE"/>
</dbReference>
<dbReference type="CDD" id="cd24018">
    <property type="entry name" value="ASKHA_NBD_HK_fungi"/>
    <property type="match status" value="1"/>
</dbReference>